<sequence length="114" mass="13362">MHARSIFNPNSAQFQARLTFSELSNEFPKLKPFLKYKRSRKQNEADPLSSQCTFIDFKDPVATRAYNEALLKKYFDLSLEFLPGSLCPAVPNRYCSEIFLCRWQTLLWSILIFL</sequence>
<keyword evidence="2" id="KW-1185">Reference proteome</keyword>
<gene>
    <name evidence="1" type="ORF">DSO57_1004778</name>
</gene>
<reference evidence="1" key="1">
    <citation type="submission" date="2022-04" db="EMBL/GenBank/DDBJ databases">
        <title>Genome of the entomopathogenic fungus Entomophthora muscae.</title>
        <authorList>
            <person name="Elya C."/>
            <person name="Lovett B.R."/>
            <person name="Lee E."/>
            <person name="Macias A.M."/>
            <person name="Hajek A.E."/>
            <person name="De Bivort B.L."/>
            <person name="Kasson M.T."/>
            <person name="De Fine Licht H.H."/>
            <person name="Stajich J.E."/>
        </authorList>
    </citation>
    <scope>NUCLEOTIDE SEQUENCE</scope>
    <source>
        <strain evidence="1">Berkeley</strain>
    </source>
</reference>
<name>A0ACC2UTJ0_9FUNG</name>
<organism evidence="1 2">
    <name type="scientific">Entomophthora muscae</name>
    <dbReference type="NCBI Taxonomy" id="34485"/>
    <lineage>
        <taxon>Eukaryota</taxon>
        <taxon>Fungi</taxon>
        <taxon>Fungi incertae sedis</taxon>
        <taxon>Zoopagomycota</taxon>
        <taxon>Entomophthoromycotina</taxon>
        <taxon>Entomophthoromycetes</taxon>
        <taxon>Entomophthorales</taxon>
        <taxon>Entomophthoraceae</taxon>
        <taxon>Entomophthora</taxon>
    </lineage>
</organism>
<evidence type="ECO:0000313" key="2">
    <source>
        <dbReference type="Proteomes" id="UP001165960"/>
    </source>
</evidence>
<comment type="caution">
    <text evidence="1">The sequence shown here is derived from an EMBL/GenBank/DDBJ whole genome shotgun (WGS) entry which is preliminary data.</text>
</comment>
<dbReference type="Proteomes" id="UP001165960">
    <property type="component" value="Unassembled WGS sequence"/>
</dbReference>
<accession>A0ACC2UTJ0</accession>
<dbReference type="EMBL" id="QTSX02000012">
    <property type="protein sequence ID" value="KAJ9090200.1"/>
    <property type="molecule type" value="Genomic_DNA"/>
</dbReference>
<protein>
    <submittedName>
        <fullName evidence="1">Uncharacterized protein</fullName>
    </submittedName>
</protein>
<evidence type="ECO:0000313" key="1">
    <source>
        <dbReference type="EMBL" id="KAJ9090200.1"/>
    </source>
</evidence>
<proteinExistence type="predicted"/>